<dbReference type="Proteomes" id="UP001165962">
    <property type="component" value="Unassembled WGS sequence"/>
</dbReference>
<gene>
    <name evidence="3" type="ORF">G9U52_26190</name>
</gene>
<keyword evidence="4" id="KW-1185">Reference proteome</keyword>
<feature type="chain" id="PRO_5045774796" description="Lipoprotein" evidence="2">
    <location>
        <begin position="30"/>
        <end position="51"/>
    </location>
</feature>
<accession>A0ABX0JC06</accession>
<comment type="caution">
    <text evidence="3">The sequence shown here is derived from an EMBL/GenBank/DDBJ whole genome shotgun (WGS) entry which is preliminary data.</text>
</comment>
<evidence type="ECO:0000313" key="3">
    <source>
        <dbReference type="EMBL" id="NHN33306.1"/>
    </source>
</evidence>
<proteinExistence type="predicted"/>
<evidence type="ECO:0000256" key="2">
    <source>
        <dbReference type="SAM" id="SignalP"/>
    </source>
</evidence>
<evidence type="ECO:0000313" key="4">
    <source>
        <dbReference type="Proteomes" id="UP001165962"/>
    </source>
</evidence>
<reference evidence="3" key="1">
    <citation type="submission" date="2020-03" db="EMBL/GenBank/DDBJ databases">
        <title>Draft sequencing of Paenibacilllus sp. S3N08.</title>
        <authorList>
            <person name="Kim D.-U."/>
        </authorList>
    </citation>
    <scope>NUCLEOTIDE SEQUENCE</scope>
    <source>
        <strain evidence="3">S3N08</strain>
    </source>
</reference>
<organism evidence="3 4">
    <name type="scientific">Paenibacillus agricola</name>
    <dbReference type="NCBI Taxonomy" id="2716264"/>
    <lineage>
        <taxon>Bacteria</taxon>
        <taxon>Bacillati</taxon>
        <taxon>Bacillota</taxon>
        <taxon>Bacilli</taxon>
        <taxon>Bacillales</taxon>
        <taxon>Paenibacillaceae</taxon>
        <taxon>Paenibacillus</taxon>
    </lineage>
</organism>
<evidence type="ECO:0000256" key="1">
    <source>
        <dbReference type="SAM" id="MobiDB-lite"/>
    </source>
</evidence>
<protein>
    <recommendedName>
        <fullName evidence="5">Lipoprotein</fullName>
    </recommendedName>
</protein>
<dbReference type="RefSeq" id="WP_166153606.1">
    <property type="nucleotide sequence ID" value="NZ_JAAOIW010000011.1"/>
</dbReference>
<feature type="signal peptide" evidence="2">
    <location>
        <begin position="1"/>
        <end position="29"/>
    </location>
</feature>
<keyword evidence="2" id="KW-0732">Signal</keyword>
<feature type="region of interest" description="Disordered" evidence="1">
    <location>
        <begin position="24"/>
        <end position="51"/>
    </location>
</feature>
<dbReference type="PROSITE" id="PS51257">
    <property type="entry name" value="PROKAR_LIPOPROTEIN"/>
    <property type="match status" value="1"/>
</dbReference>
<dbReference type="EMBL" id="JAAOIW010000011">
    <property type="protein sequence ID" value="NHN33306.1"/>
    <property type="molecule type" value="Genomic_DNA"/>
</dbReference>
<name>A0ABX0JC06_9BACL</name>
<sequence length="51" mass="5490">MKSKKLLGILILCGSILLVSSGCSKPADKQDPNNMGNMDHSKTPMNDTTKK</sequence>
<evidence type="ECO:0008006" key="5">
    <source>
        <dbReference type="Google" id="ProtNLM"/>
    </source>
</evidence>